<dbReference type="PANTHER" id="PTHR47972">
    <property type="entry name" value="KINESIN-LIKE PROTEIN KLP-3"/>
    <property type="match status" value="1"/>
</dbReference>
<dbReference type="PROSITE" id="PS50067">
    <property type="entry name" value="KINESIN_MOTOR_2"/>
    <property type="match status" value="1"/>
</dbReference>
<dbReference type="SUPFAM" id="SSF52540">
    <property type="entry name" value="P-loop containing nucleoside triphosphate hydrolases"/>
    <property type="match status" value="1"/>
</dbReference>
<dbReference type="PANTHER" id="PTHR47972:SF28">
    <property type="entry name" value="KINESIN-LIKE PROTEIN KLP-3"/>
    <property type="match status" value="1"/>
</dbReference>
<dbReference type="GO" id="GO:0003777">
    <property type="term" value="F:microtubule motor activity"/>
    <property type="evidence" value="ECO:0007669"/>
    <property type="project" value="InterPro"/>
</dbReference>
<dbReference type="InterPro" id="IPR011993">
    <property type="entry name" value="PH-like_dom_sf"/>
</dbReference>
<gene>
    <name evidence="5" type="ORF">DBRI1063_LOCUS20676</name>
</gene>
<protein>
    <recommendedName>
        <fullName evidence="4">Kinesin motor domain-containing protein</fullName>
    </recommendedName>
</protein>
<feature type="compositionally biased region" description="Basic residues" evidence="3">
    <location>
        <begin position="589"/>
        <end position="599"/>
    </location>
</feature>
<dbReference type="GO" id="GO:0015630">
    <property type="term" value="C:microtubule cytoskeleton"/>
    <property type="evidence" value="ECO:0007669"/>
    <property type="project" value="TreeGrafter"/>
</dbReference>
<evidence type="ECO:0000256" key="3">
    <source>
        <dbReference type="SAM" id="MobiDB-lite"/>
    </source>
</evidence>
<reference evidence="5" key="1">
    <citation type="submission" date="2021-01" db="EMBL/GenBank/DDBJ databases">
        <authorList>
            <person name="Corre E."/>
            <person name="Pelletier E."/>
            <person name="Niang G."/>
            <person name="Scheremetjew M."/>
            <person name="Finn R."/>
            <person name="Kale V."/>
            <person name="Holt S."/>
            <person name="Cochrane G."/>
            <person name="Meng A."/>
            <person name="Brown T."/>
            <person name="Cohen L."/>
        </authorList>
    </citation>
    <scope>NUCLEOTIDE SEQUENCE</scope>
    <source>
        <strain evidence="5">Pop2</strain>
    </source>
</reference>
<feature type="region of interest" description="Disordered" evidence="3">
    <location>
        <begin position="123"/>
        <end position="202"/>
    </location>
</feature>
<proteinExistence type="inferred from homology"/>
<keyword evidence="1" id="KW-0547">Nucleotide-binding</keyword>
<feature type="binding site" evidence="1">
    <location>
        <begin position="834"/>
        <end position="841"/>
    </location>
    <ligand>
        <name>ATP</name>
        <dbReference type="ChEBI" id="CHEBI:30616"/>
    </ligand>
</feature>
<feature type="compositionally biased region" description="Basic and acidic residues" evidence="3">
    <location>
        <begin position="927"/>
        <end position="947"/>
    </location>
</feature>
<dbReference type="EMBL" id="HBGN01032014">
    <property type="protein sequence ID" value="CAD9348930.1"/>
    <property type="molecule type" value="Transcribed_RNA"/>
</dbReference>
<dbReference type="SMART" id="SM00129">
    <property type="entry name" value="KISc"/>
    <property type="match status" value="1"/>
</dbReference>
<keyword evidence="1" id="KW-0067">ATP-binding</keyword>
<feature type="compositionally biased region" description="Low complexity" evidence="3">
    <location>
        <begin position="123"/>
        <end position="190"/>
    </location>
</feature>
<feature type="coiled-coil region" evidence="2">
    <location>
        <begin position="721"/>
        <end position="748"/>
    </location>
</feature>
<organism evidence="5">
    <name type="scientific">Ditylum brightwellii</name>
    <dbReference type="NCBI Taxonomy" id="49249"/>
    <lineage>
        <taxon>Eukaryota</taxon>
        <taxon>Sar</taxon>
        <taxon>Stramenopiles</taxon>
        <taxon>Ochrophyta</taxon>
        <taxon>Bacillariophyta</taxon>
        <taxon>Mediophyceae</taxon>
        <taxon>Lithodesmiophycidae</taxon>
        <taxon>Lithodesmiales</taxon>
        <taxon>Lithodesmiaceae</taxon>
        <taxon>Ditylum</taxon>
    </lineage>
</organism>
<evidence type="ECO:0000259" key="4">
    <source>
        <dbReference type="PROSITE" id="PS50067"/>
    </source>
</evidence>
<evidence type="ECO:0000313" key="5">
    <source>
        <dbReference type="EMBL" id="CAD9348930.1"/>
    </source>
</evidence>
<feature type="coiled-coil region" evidence="2">
    <location>
        <begin position="438"/>
        <end position="557"/>
    </location>
</feature>
<dbReference type="PRINTS" id="PR00380">
    <property type="entry name" value="KINESINHEAVY"/>
</dbReference>
<evidence type="ECO:0000256" key="1">
    <source>
        <dbReference type="PROSITE-ProRule" id="PRU00283"/>
    </source>
</evidence>
<feature type="region of interest" description="Disordered" evidence="3">
    <location>
        <begin position="589"/>
        <end position="628"/>
    </location>
</feature>
<dbReference type="Gene3D" id="3.40.850.10">
    <property type="entry name" value="Kinesin motor domain"/>
    <property type="match status" value="1"/>
</dbReference>
<feature type="coiled-coil region" evidence="2">
    <location>
        <begin position="383"/>
        <end position="414"/>
    </location>
</feature>
<sequence length="1174" mass="129354">MDNDITNPLAATNSAQKSQRALTWGKKNEVRIPLTRFTVVRKGKTTDRTRRNPCPSNRLLSLVTDDRNHSSLDIEAPTQLDRDKFARAFARFLNVNLETEVDYVHTGNSKIGGSVASSVATSAIASDTGSKTSNVSKTSRSVSSRIRTRISASHSAPADPNSPTRSLKSSRSNSSTRTPNQPIQNSNSNNALLPSMSPSTMNSQEDMKFAFELDGDSGKFALPPMNRDRLDTEETQDPLLQPNLSSQQMAMMFLQPKTPSVTPQTNMDPALNAAADRKFSSFSRASFTNSEISAAARKRIEADHLGMDQHDALILSSPPDTHRVHKSASSRRSSSRRSKKSSAEKDKKRTVSSGPHIKIHKEEDSDAESDVSSLTAGFDQEIVEELHQALTELRAELEASRAEAARAVKVAEQAIQSAESCSSNDWNSTVTHKAAEAAAQAQKRSAEAMARQRLAEERLANERRSASFWRRQAEAAEEEAGALQTRAAAAEVQRASMAEELSNERRRARDYMIQLKLGFEMTDGAQRQLLDDAQGMKRELEIELDGTKRELTMKSHEAKSLRSSLVEIQANPGDGMKVASYSKTSIHKKFSRIGKKKKGPTSISSPNHRAASTGTSGAGGGSLSGNNNELTMLSSLSSMPEASPLRIPYEMRSTASDVSSADNNHYQVEKLLQLHSETAKLRHEFEHLRRFTADELRSLPQHAEEWSNQAGKALLTSQKEVADLRDRLARESAMRRKLLNEVQDLRGNVRVYCRPRPFRSERNNNCDSSIISVPSHETIILHRENVMGDTVTPMSFEFDRVFYPDSAQKDIYSEMEELVLGALDGFNICLMAYGQTGSGKTHTLIGEYSISREEEDSGTSLTTDIGEHGIHFHAAQQLFTIAAHRSGRYQDTFSMTIVEVHNEKLTDLVAGTDMADECGNVQGRVPSSKDRKSGRSKKGNPDDEHSFKSGVSQSGDSKISKGSNKHKLEIRTNYDGDTIVQGLHSIPVTTFEDVLRVWGESMTQRASRLTEQGKEIEQYESTCHTIATINVVSTNIATGVGTVGRVQFVDLAGSDLVPRKQGSKNTKNSSILSSDGILSGVGNNNEWKFTNKSLGTLHEVVNARCQFMRSVPYRNSTLTHLLRDSLDADTKVLLMVCVSSDEQDLQETATALRFASRMRRVTIGKATKHSVSLA</sequence>
<feature type="region of interest" description="Disordered" evidence="3">
    <location>
        <begin position="917"/>
        <end position="964"/>
    </location>
</feature>
<comment type="similarity">
    <text evidence="1">Belongs to the TRAFAC class myosin-kinesin ATPase superfamily. Kinesin family.</text>
</comment>
<dbReference type="InterPro" id="IPR027640">
    <property type="entry name" value="Kinesin-like_fam"/>
</dbReference>
<dbReference type="GO" id="GO:0005524">
    <property type="term" value="F:ATP binding"/>
    <property type="evidence" value="ECO:0007669"/>
    <property type="project" value="UniProtKB-UniRule"/>
</dbReference>
<dbReference type="Gene3D" id="2.30.29.30">
    <property type="entry name" value="Pleckstrin-homology domain (PH domain)/Phosphotyrosine-binding domain (PTB)"/>
    <property type="match status" value="1"/>
</dbReference>
<dbReference type="InterPro" id="IPR001752">
    <property type="entry name" value="Kinesin_motor_dom"/>
</dbReference>
<feature type="region of interest" description="Disordered" evidence="3">
    <location>
        <begin position="313"/>
        <end position="373"/>
    </location>
</feature>
<dbReference type="GO" id="GO:0007018">
    <property type="term" value="P:microtubule-based movement"/>
    <property type="evidence" value="ECO:0007669"/>
    <property type="project" value="InterPro"/>
</dbReference>
<dbReference type="Pfam" id="PF00225">
    <property type="entry name" value="Kinesin"/>
    <property type="match status" value="1"/>
</dbReference>
<name>A0A7S1ZTX3_9STRA</name>
<accession>A0A7S1ZTX3</accession>
<feature type="compositionally biased region" description="Basic residues" evidence="3">
    <location>
        <begin position="323"/>
        <end position="340"/>
    </location>
</feature>
<dbReference type="InterPro" id="IPR027417">
    <property type="entry name" value="P-loop_NTPase"/>
</dbReference>
<dbReference type="GO" id="GO:0008017">
    <property type="term" value="F:microtubule binding"/>
    <property type="evidence" value="ECO:0007669"/>
    <property type="project" value="InterPro"/>
</dbReference>
<keyword evidence="1" id="KW-0505">Motor protein</keyword>
<dbReference type="AlphaFoldDB" id="A0A7S1ZTX3"/>
<evidence type="ECO:0000256" key="2">
    <source>
        <dbReference type="SAM" id="Coils"/>
    </source>
</evidence>
<feature type="domain" description="Kinesin motor" evidence="4">
    <location>
        <begin position="748"/>
        <end position="1161"/>
    </location>
</feature>
<keyword evidence="2" id="KW-0175">Coiled coil</keyword>
<feature type="compositionally biased region" description="Polar residues" evidence="3">
    <location>
        <begin position="949"/>
        <end position="962"/>
    </location>
</feature>
<dbReference type="InterPro" id="IPR036961">
    <property type="entry name" value="Kinesin_motor_dom_sf"/>
</dbReference>